<evidence type="ECO:0000313" key="3">
    <source>
        <dbReference type="EMBL" id="QIM18004.1"/>
    </source>
</evidence>
<accession>A0ABX6JYI6</accession>
<gene>
    <name evidence="3" type="ORF">G7066_03710</name>
</gene>
<dbReference type="RefSeq" id="WP_166329192.1">
    <property type="nucleotide sequence ID" value="NZ_CP049933.1"/>
</dbReference>
<evidence type="ECO:0000256" key="1">
    <source>
        <dbReference type="SAM" id="MobiDB-lite"/>
    </source>
</evidence>
<keyword evidence="3" id="KW-0489">Methyltransferase</keyword>
<feature type="chain" id="PRO_5045855300" evidence="2">
    <location>
        <begin position="26"/>
        <end position="200"/>
    </location>
</feature>
<keyword evidence="4" id="KW-1185">Reference proteome</keyword>
<dbReference type="EMBL" id="CP049933">
    <property type="protein sequence ID" value="QIM18004.1"/>
    <property type="molecule type" value="Genomic_DNA"/>
</dbReference>
<protein>
    <submittedName>
        <fullName evidence="3">DNA modification methylase</fullName>
    </submittedName>
</protein>
<evidence type="ECO:0000313" key="4">
    <source>
        <dbReference type="Proteomes" id="UP000503441"/>
    </source>
</evidence>
<keyword evidence="3" id="KW-0808">Transferase</keyword>
<sequence length="200" mass="21133">MKIRIASSIALAAAIALGASGCTLIAPQATLIPYAPSDGVDVTVDGVNVRNLMLIADETGENFNVVFSSVNLTGQEHDLTITFTGKGSETARAEFTIPTGNTRFGNPDGAEVPVLVTIPGLESGQTVDAYFQTQKSSEKQKFVPVLDGEHEEYADYVLPADFSKKNDNASEAAKKKAAEDAKASDTKINDDNTTESDTSN</sequence>
<evidence type="ECO:0000256" key="2">
    <source>
        <dbReference type="SAM" id="SignalP"/>
    </source>
</evidence>
<feature type="compositionally biased region" description="Basic and acidic residues" evidence="1">
    <location>
        <begin position="162"/>
        <end position="190"/>
    </location>
</feature>
<dbReference type="PROSITE" id="PS51257">
    <property type="entry name" value="PROKAR_LIPOPROTEIN"/>
    <property type="match status" value="1"/>
</dbReference>
<feature type="signal peptide" evidence="2">
    <location>
        <begin position="1"/>
        <end position="25"/>
    </location>
</feature>
<reference evidence="3 4" key="1">
    <citation type="submission" date="2020-03" db="EMBL/GenBank/DDBJ databases">
        <title>Leucobacter sp. nov., isolated from beetles.</title>
        <authorList>
            <person name="Hyun D.-W."/>
            <person name="Bae J.-W."/>
        </authorList>
    </citation>
    <scope>NUCLEOTIDE SEQUENCE [LARGE SCALE GENOMIC DNA]</scope>
    <source>
        <strain evidence="3 4">HDW9A</strain>
    </source>
</reference>
<feature type="region of interest" description="Disordered" evidence="1">
    <location>
        <begin position="161"/>
        <end position="200"/>
    </location>
</feature>
<dbReference type="GO" id="GO:0008168">
    <property type="term" value="F:methyltransferase activity"/>
    <property type="evidence" value="ECO:0007669"/>
    <property type="project" value="UniProtKB-KW"/>
</dbReference>
<name>A0ABX6JYI6_9MICO</name>
<dbReference type="GO" id="GO:0032259">
    <property type="term" value="P:methylation"/>
    <property type="evidence" value="ECO:0007669"/>
    <property type="project" value="UniProtKB-KW"/>
</dbReference>
<keyword evidence="2" id="KW-0732">Signal</keyword>
<organism evidence="3 4">
    <name type="scientific">Leucobacter coleopterorum</name>
    <dbReference type="NCBI Taxonomy" id="2714933"/>
    <lineage>
        <taxon>Bacteria</taxon>
        <taxon>Bacillati</taxon>
        <taxon>Actinomycetota</taxon>
        <taxon>Actinomycetes</taxon>
        <taxon>Micrococcales</taxon>
        <taxon>Microbacteriaceae</taxon>
        <taxon>Leucobacter</taxon>
    </lineage>
</organism>
<proteinExistence type="predicted"/>
<dbReference type="Proteomes" id="UP000503441">
    <property type="component" value="Chromosome"/>
</dbReference>